<reference evidence="5 6" key="1">
    <citation type="journal article" date="2015" name="Genome Biol. Evol.">
        <title>Phylogenomic analyses indicate that early fungi evolved digesting cell walls of algal ancestors of land plants.</title>
        <authorList>
            <person name="Chang Y."/>
            <person name="Wang S."/>
            <person name="Sekimoto S."/>
            <person name="Aerts A.L."/>
            <person name="Choi C."/>
            <person name="Clum A."/>
            <person name="LaButti K.M."/>
            <person name="Lindquist E.A."/>
            <person name="Yee Ngan C."/>
            <person name="Ohm R.A."/>
            <person name="Salamov A.A."/>
            <person name="Grigoriev I.V."/>
            <person name="Spatafora J.W."/>
            <person name="Berbee M.L."/>
        </authorList>
    </citation>
    <scope>NUCLEOTIDE SEQUENCE [LARGE SCALE GENOMIC DNA]</scope>
    <source>
        <strain evidence="5 6">NRRL 28638</strain>
    </source>
</reference>
<keyword evidence="2" id="KW-0862">Zinc</keyword>
<dbReference type="OrthoDB" id="1725934at2759"/>
<feature type="region of interest" description="Disordered" evidence="3">
    <location>
        <begin position="158"/>
        <end position="218"/>
    </location>
</feature>
<name>A0A137NV13_CONC2</name>
<dbReference type="Proteomes" id="UP000070444">
    <property type="component" value="Unassembled WGS sequence"/>
</dbReference>
<dbReference type="InterPro" id="IPR019273">
    <property type="entry name" value="Lunapark_Znf"/>
</dbReference>
<evidence type="ECO:0000259" key="4">
    <source>
        <dbReference type="PROSITE" id="PS50157"/>
    </source>
</evidence>
<keyword evidence="2" id="KW-0812">Transmembrane</keyword>
<keyword evidence="2" id="KW-1133">Transmembrane helix</keyword>
<keyword evidence="6" id="KW-1185">Reference proteome</keyword>
<dbReference type="EMBL" id="KQ964700">
    <property type="protein sequence ID" value="KXN66655.1"/>
    <property type="molecule type" value="Genomic_DNA"/>
</dbReference>
<dbReference type="AlphaFoldDB" id="A0A137NV13"/>
<feature type="non-terminal residue" evidence="5">
    <location>
        <position position="358"/>
    </location>
</feature>
<dbReference type="STRING" id="796925.A0A137NV13"/>
<feature type="compositionally biased region" description="Polar residues" evidence="3">
    <location>
        <begin position="318"/>
        <end position="336"/>
    </location>
</feature>
<evidence type="ECO:0000256" key="1">
    <source>
        <dbReference type="PROSITE-ProRule" id="PRU00042"/>
    </source>
</evidence>
<dbReference type="Pfam" id="PF10058">
    <property type="entry name" value="Zn_ribbon_10"/>
    <property type="match status" value="1"/>
</dbReference>
<dbReference type="PROSITE" id="PS50157">
    <property type="entry name" value="ZINC_FINGER_C2H2_2"/>
    <property type="match status" value="1"/>
</dbReference>
<dbReference type="GO" id="GO:0098826">
    <property type="term" value="C:endoplasmic reticulum tubular network membrane"/>
    <property type="evidence" value="ECO:0007669"/>
    <property type="project" value="UniProtKB-UniRule"/>
</dbReference>
<keyword evidence="2" id="KW-0479">Metal-binding</keyword>
<comment type="similarity">
    <text evidence="2">Belongs to the lunapark family.</text>
</comment>
<dbReference type="GO" id="GO:0071788">
    <property type="term" value="P:endoplasmic reticulum tubular network maintenance"/>
    <property type="evidence" value="ECO:0007669"/>
    <property type="project" value="UniProtKB-UniRule"/>
</dbReference>
<proteinExistence type="inferred from homology"/>
<comment type="domain">
    <text evidence="2">The C4-type zinc finger motif is necessary both for its ER three-way tubular junction localization and formation.</text>
</comment>
<dbReference type="PANTHER" id="PTHR22166">
    <property type="entry name" value="ENDOPLASMIC RETICULUM JUNCTION FORMATION PROTEIN LUNAPARK"/>
    <property type="match status" value="1"/>
</dbReference>
<gene>
    <name evidence="5" type="ORF">CONCODRAFT_20122</name>
</gene>
<evidence type="ECO:0000313" key="6">
    <source>
        <dbReference type="Proteomes" id="UP000070444"/>
    </source>
</evidence>
<evidence type="ECO:0000256" key="3">
    <source>
        <dbReference type="SAM" id="MobiDB-lite"/>
    </source>
</evidence>
<comment type="subcellular location">
    <subcellularLocation>
        <location evidence="2">Endoplasmic reticulum membrane</location>
        <topology evidence="2">Multi-pass membrane protein</topology>
    </subcellularLocation>
</comment>
<dbReference type="GO" id="GO:1903373">
    <property type="term" value="P:positive regulation of endoplasmic reticulum tubular network organization"/>
    <property type="evidence" value="ECO:0007669"/>
    <property type="project" value="UniProtKB-UniRule"/>
</dbReference>
<feature type="compositionally biased region" description="Polar residues" evidence="3">
    <location>
        <begin position="161"/>
        <end position="175"/>
    </location>
</feature>
<comment type="function">
    <text evidence="2">Plays a role in determining ER morphology.</text>
</comment>
<dbReference type="InterPro" id="IPR013087">
    <property type="entry name" value="Znf_C2H2_type"/>
</dbReference>
<feature type="transmembrane region" description="Helical" evidence="2">
    <location>
        <begin position="47"/>
        <end position="65"/>
    </location>
</feature>
<evidence type="ECO:0000256" key="2">
    <source>
        <dbReference type="RuleBase" id="RU367073"/>
    </source>
</evidence>
<keyword evidence="2" id="KW-0256">Endoplasmic reticulum</keyword>
<feature type="region of interest" description="Disordered" evidence="3">
    <location>
        <begin position="312"/>
        <end position="358"/>
    </location>
</feature>
<sequence length="358" mass="40689">MSIFSYFSKKNDPNYEEILTSLEKKIVELETQITKIKIQHHTISASLLVYGIGGYIIYLITYWLVLNLPNDPTEVKLLKLMPIFAVPILIYLLRWVNSTVNERRIFSRKTKLQILKKEQKTKVEELKEKTSYNSIQKMLEKFDPEFKQNELRQRINPNARAPNSQGMSPSNTVASPGQHRGLTKSTSTPSLKDKARQQGNFRPPGNIPVTQEFHPSAQDYSSAGERAWYDKIVDVLIGEDDYQKQFALICPNCNQHNGLVSAQDYEMIQYTCPKCEKFIPSRATLRNSPRAPHSQQHPRPPFAQSHIEAMNRPIGPRNINSGSPSPIAPQSPTALTNDVKPILEPKSPIRSEKSSPIP</sequence>
<feature type="compositionally biased region" description="Basic and acidic residues" evidence="3">
    <location>
        <begin position="341"/>
        <end position="358"/>
    </location>
</feature>
<dbReference type="InterPro" id="IPR040115">
    <property type="entry name" value="Lnp"/>
</dbReference>
<keyword evidence="2" id="KW-0472">Membrane</keyword>
<evidence type="ECO:0000313" key="5">
    <source>
        <dbReference type="EMBL" id="KXN66655.1"/>
    </source>
</evidence>
<dbReference type="PANTHER" id="PTHR22166:SF12">
    <property type="entry name" value="ENDOPLASMIC RETICULUM JUNCTION FORMATION PROTEIN LUNAPARK"/>
    <property type="match status" value="1"/>
</dbReference>
<organism evidence="5 6">
    <name type="scientific">Conidiobolus coronatus (strain ATCC 28846 / CBS 209.66 / NRRL 28638)</name>
    <name type="common">Delacroixia coronata</name>
    <dbReference type="NCBI Taxonomy" id="796925"/>
    <lineage>
        <taxon>Eukaryota</taxon>
        <taxon>Fungi</taxon>
        <taxon>Fungi incertae sedis</taxon>
        <taxon>Zoopagomycota</taxon>
        <taxon>Entomophthoromycotina</taxon>
        <taxon>Entomophthoromycetes</taxon>
        <taxon>Entomophthorales</taxon>
        <taxon>Ancylistaceae</taxon>
        <taxon>Conidiobolus</taxon>
    </lineage>
</organism>
<protein>
    <recommendedName>
        <fullName evidence="2">Endoplasmic reticulum junction formation protein lunapark</fullName>
    </recommendedName>
</protein>
<feature type="transmembrane region" description="Helical" evidence="2">
    <location>
        <begin position="77"/>
        <end position="96"/>
    </location>
</feature>
<dbReference type="GO" id="GO:0008270">
    <property type="term" value="F:zinc ion binding"/>
    <property type="evidence" value="ECO:0007669"/>
    <property type="project" value="UniProtKB-KW"/>
</dbReference>
<dbReference type="OMA" id="CGYFNPS"/>
<feature type="domain" description="C2H2-type" evidence="4">
    <location>
        <begin position="270"/>
        <end position="298"/>
    </location>
</feature>
<keyword evidence="1 2" id="KW-0863">Zinc-finger</keyword>
<accession>A0A137NV13</accession>